<comment type="caution">
    <text evidence="2">The sequence shown here is derived from an EMBL/GenBank/DDBJ whole genome shotgun (WGS) entry which is preliminary data.</text>
</comment>
<sequence length="282" mass="31948">MQIETPAAGNSLAPYQIKRIQQQLQSLGYDPGPPDGVMGQNTSQAIKQFEQDSGLPVSGLPSPRVLMEITRALQVPKSPPDKDRPIYKPKQIHQMTTVEGEFSTANSEAECNVAAMKCISVSQSNYCTKQNELCMNRFKKKLSDSQIEQEVQAVLSQCRSQSSSKVYDCECKANEYRSYRRANRMVSEHYYNQPSYYDSDFYETDWAPRCYKQDTAYQAEYASCMENLKANAYAQMVIRQGKDGSAICRCQAEELSRLQASNTKINSQAMQNQKAQVMSRCY</sequence>
<dbReference type="AlphaFoldDB" id="A0A4U1BH45"/>
<gene>
    <name evidence="2" type="ORF">FCL40_04020</name>
</gene>
<organism evidence="2 3">
    <name type="scientific">Ferrimonas sediminicola</name>
    <dbReference type="NCBI Taxonomy" id="2569538"/>
    <lineage>
        <taxon>Bacteria</taxon>
        <taxon>Pseudomonadati</taxon>
        <taxon>Pseudomonadota</taxon>
        <taxon>Gammaproteobacteria</taxon>
        <taxon>Alteromonadales</taxon>
        <taxon>Ferrimonadaceae</taxon>
        <taxon>Ferrimonas</taxon>
    </lineage>
</organism>
<evidence type="ECO:0000313" key="3">
    <source>
        <dbReference type="Proteomes" id="UP000305674"/>
    </source>
</evidence>
<dbReference type="Pfam" id="PF01471">
    <property type="entry name" value="PG_binding_1"/>
    <property type="match status" value="1"/>
</dbReference>
<evidence type="ECO:0000313" key="2">
    <source>
        <dbReference type="EMBL" id="TKB50682.1"/>
    </source>
</evidence>
<name>A0A4U1BH45_9GAMM</name>
<dbReference type="InterPro" id="IPR036365">
    <property type="entry name" value="PGBD-like_sf"/>
</dbReference>
<evidence type="ECO:0000259" key="1">
    <source>
        <dbReference type="Pfam" id="PF01471"/>
    </source>
</evidence>
<dbReference type="EMBL" id="SWCI01000002">
    <property type="protein sequence ID" value="TKB50682.1"/>
    <property type="molecule type" value="Genomic_DNA"/>
</dbReference>
<feature type="domain" description="Peptidoglycan binding-like" evidence="1">
    <location>
        <begin position="16"/>
        <end position="66"/>
    </location>
</feature>
<dbReference type="Gene3D" id="1.10.101.10">
    <property type="entry name" value="PGBD-like superfamily/PGBD"/>
    <property type="match status" value="1"/>
</dbReference>
<dbReference type="SUPFAM" id="SSF47090">
    <property type="entry name" value="PGBD-like"/>
    <property type="match status" value="1"/>
</dbReference>
<dbReference type="InterPro" id="IPR002477">
    <property type="entry name" value="Peptidoglycan-bd-like"/>
</dbReference>
<dbReference type="Proteomes" id="UP000305674">
    <property type="component" value="Unassembled WGS sequence"/>
</dbReference>
<accession>A0A4U1BH45</accession>
<protein>
    <submittedName>
        <fullName evidence="2">Peptidoglycan-binding protein</fullName>
    </submittedName>
</protein>
<dbReference type="OrthoDB" id="1523598at2"/>
<dbReference type="InterPro" id="IPR036366">
    <property type="entry name" value="PGBDSf"/>
</dbReference>
<reference evidence="2 3" key="1">
    <citation type="submission" date="2019-04" db="EMBL/GenBank/DDBJ databases">
        <authorList>
            <person name="Hwang J.C."/>
        </authorList>
    </citation>
    <scope>NUCLEOTIDE SEQUENCE [LARGE SCALE GENOMIC DNA]</scope>
    <source>
        <strain evidence="2 3">IMCC35001</strain>
    </source>
</reference>
<proteinExistence type="predicted"/>
<keyword evidence="3" id="KW-1185">Reference proteome</keyword>